<dbReference type="Gene3D" id="1.10.443.10">
    <property type="entry name" value="Intergrase catalytic core"/>
    <property type="match status" value="1"/>
</dbReference>
<keyword evidence="4" id="KW-0233">DNA recombination</keyword>
<dbReference type="GO" id="GO:0003677">
    <property type="term" value="F:DNA binding"/>
    <property type="evidence" value="ECO:0007669"/>
    <property type="project" value="UniProtKB-KW"/>
</dbReference>
<protein>
    <submittedName>
        <fullName evidence="6">Integrase</fullName>
    </submittedName>
</protein>
<evidence type="ECO:0000313" key="7">
    <source>
        <dbReference type="Proteomes" id="UP000002588"/>
    </source>
</evidence>
<dbReference type="KEGG" id="azo:azo0776"/>
<dbReference type="RefSeq" id="WP_011764510.1">
    <property type="nucleotide sequence ID" value="NC_008702.1"/>
</dbReference>
<dbReference type="PANTHER" id="PTHR30349">
    <property type="entry name" value="PHAGE INTEGRASE-RELATED"/>
    <property type="match status" value="1"/>
</dbReference>
<accession>A1K3I8</accession>
<dbReference type="STRING" id="62928.azo0776"/>
<dbReference type="InterPro" id="IPR011010">
    <property type="entry name" value="DNA_brk_join_enz"/>
</dbReference>
<dbReference type="AlphaFoldDB" id="A1K3I8"/>
<dbReference type="SUPFAM" id="SSF56349">
    <property type="entry name" value="DNA breaking-rejoining enzymes"/>
    <property type="match status" value="1"/>
</dbReference>
<dbReference type="GO" id="GO:0006310">
    <property type="term" value="P:DNA recombination"/>
    <property type="evidence" value="ECO:0007669"/>
    <property type="project" value="UniProtKB-KW"/>
</dbReference>
<dbReference type="HOGENOM" id="CLU_022238_3_1_4"/>
<organism evidence="6 7">
    <name type="scientific">Azoarcus sp. (strain BH72)</name>
    <dbReference type="NCBI Taxonomy" id="418699"/>
    <lineage>
        <taxon>Bacteria</taxon>
        <taxon>Pseudomonadati</taxon>
        <taxon>Pseudomonadota</taxon>
        <taxon>Betaproteobacteria</taxon>
        <taxon>Rhodocyclales</taxon>
        <taxon>Zoogloeaceae</taxon>
        <taxon>Azoarcus</taxon>
    </lineage>
</organism>
<dbReference type="CDD" id="cd01184">
    <property type="entry name" value="INT_C_like_1"/>
    <property type="match status" value="1"/>
</dbReference>
<proteinExistence type="inferred from homology"/>
<keyword evidence="2" id="KW-0229">DNA integration</keyword>
<reference evidence="6 7" key="1">
    <citation type="journal article" date="2006" name="Nat. Biotechnol.">
        <title>Complete genome of the mutualistic, N2-fixing grass endophyte Azoarcus sp. strain BH72.</title>
        <authorList>
            <person name="Krause A."/>
            <person name="Ramakumar A."/>
            <person name="Bartels D."/>
            <person name="Battistoni F."/>
            <person name="Bekel T."/>
            <person name="Boch J."/>
            <person name="Boehm M."/>
            <person name="Friedrich F."/>
            <person name="Hurek T."/>
            <person name="Krause L."/>
            <person name="Linke B."/>
            <person name="McHardy A.C."/>
            <person name="Sarkar A."/>
            <person name="Schneiker S."/>
            <person name="Syed A.A."/>
            <person name="Thauer R."/>
            <person name="Vorhoelter F.-J."/>
            <person name="Weidner S."/>
            <person name="Puehler A."/>
            <person name="Reinhold-Hurek B."/>
            <person name="Kaiser O."/>
            <person name="Goesmann A."/>
        </authorList>
    </citation>
    <scope>NUCLEOTIDE SEQUENCE [LARGE SCALE GENOMIC DNA]</scope>
    <source>
        <strain evidence="6 7">BH72</strain>
    </source>
</reference>
<keyword evidence="7" id="KW-1185">Reference proteome</keyword>
<dbReference type="Pfam" id="PF20172">
    <property type="entry name" value="DUF6538"/>
    <property type="match status" value="1"/>
</dbReference>
<comment type="similarity">
    <text evidence="1">Belongs to the 'phage' integrase family.</text>
</comment>
<evidence type="ECO:0000256" key="3">
    <source>
        <dbReference type="ARBA" id="ARBA00023125"/>
    </source>
</evidence>
<keyword evidence="3" id="KW-0238">DNA-binding</keyword>
<dbReference type="InterPro" id="IPR050090">
    <property type="entry name" value="Tyrosine_recombinase_XerCD"/>
</dbReference>
<sequence>MDKKVPKPWCDPASGIYYTNFRVPTDLVPLVGRPLIQKSLRTKERRTAERKNCEIWLTYQREFERLRRERALDAPLSEEFIPHLVEEWLHQTLKADEDGRIMGAVPRTQEGMGEVYYGMIDELAEGSLTGKHPDFLIRAAAAFLDEKGISYDSRSLAFAKFVEELSPRYARYLGTLASRDEGQKVSTPAPPRQQLIPLSQLIREFIESRPKGKATALTKDAACMTKFLEIVGDKPMPSLRQQDIREFFHVAQRLPSQRGGPKKPEGITWREWADDTVTMSPDTFKNNYVAPVRHFLKWAKSAYHDQGFPVGLTTDAIEYQGTRERGEDKQRAFRTDELQRLFLGEEMQSFATAPDQAERYWLPLLGLHTGARINELCQINPAEDWITPDGIHCLHITTETEAGEDVTKSIKTGTPRIVPIHPKLIELGFLGYLEHTKATGVGRLFPAFKPKMGNAGERAREWFASLIVKAGLRDDTPFAKITGFHAFRHTLITYAANHDDPSMEAAIDQITGHVSHGSAVKRGYISNRSARKAYETIRKVDFGLGFFKPVLSGDQD</sequence>
<dbReference type="GO" id="GO:0015074">
    <property type="term" value="P:DNA integration"/>
    <property type="evidence" value="ECO:0007669"/>
    <property type="project" value="UniProtKB-KW"/>
</dbReference>
<dbReference type="PROSITE" id="PS51898">
    <property type="entry name" value="TYR_RECOMBINASE"/>
    <property type="match status" value="1"/>
</dbReference>
<dbReference type="InterPro" id="IPR046668">
    <property type="entry name" value="DUF6538"/>
</dbReference>
<dbReference type="Proteomes" id="UP000002588">
    <property type="component" value="Chromosome"/>
</dbReference>
<evidence type="ECO:0000313" key="6">
    <source>
        <dbReference type="EMBL" id="CAL93393.1"/>
    </source>
</evidence>
<feature type="domain" description="Tyr recombinase" evidence="5">
    <location>
        <begin position="337"/>
        <end position="537"/>
    </location>
</feature>
<evidence type="ECO:0000259" key="5">
    <source>
        <dbReference type="PROSITE" id="PS51898"/>
    </source>
</evidence>
<evidence type="ECO:0000256" key="2">
    <source>
        <dbReference type="ARBA" id="ARBA00022908"/>
    </source>
</evidence>
<gene>
    <name evidence="6" type="ordered locus">azo0776</name>
</gene>
<dbReference type="EMBL" id="AM406670">
    <property type="protein sequence ID" value="CAL93393.1"/>
    <property type="molecule type" value="Genomic_DNA"/>
</dbReference>
<evidence type="ECO:0000256" key="1">
    <source>
        <dbReference type="ARBA" id="ARBA00008857"/>
    </source>
</evidence>
<dbReference type="PANTHER" id="PTHR30349:SF41">
    <property type="entry name" value="INTEGRASE_RECOMBINASE PROTEIN MJ0367-RELATED"/>
    <property type="match status" value="1"/>
</dbReference>
<name>A1K3I8_AZOSB</name>
<dbReference type="eggNOG" id="COG0582">
    <property type="taxonomic scope" value="Bacteria"/>
</dbReference>
<evidence type="ECO:0000256" key="4">
    <source>
        <dbReference type="ARBA" id="ARBA00023172"/>
    </source>
</evidence>
<dbReference type="InterPro" id="IPR002104">
    <property type="entry name" value="Integrase_catalytic"/>
</dbReference>
<dbReference type="InterPro" id="IPR013762">
    <property type="entry name" value="Integrase-like_cat_sf"/>
</dbReference>